<organism evidence="1">
    <name type="scientific">freshwater metagenome</name>
    <dbReference type="NCBI Taxonomy" id="449393"/>
    <lineage>
        <taxon>unclassified sequences</taxon>
        <taxon>metagenomes</taxon>
        <taxon>ecological metagenomes</taxon>
    </lineage>
</organism>
<gene>
    <name evidence="1" type="ORF">UFOPK3674_01697</name>
</gene>
<accession>A0A6J7J986</accession>
<protein>
    <submittedName>
        <fullName evidence="1">Unannotated protein</fullName>
    </submittedName>
</protein>
<evidence type="ECO:0000313" key="1">
    <source>
        <dbReference type="EMBL" id="CAB4939164.1"/>
    </source>
</evidence>
<dbReference type="AlphaFoldDB" id="A0A6J7J986"/>
<dbReference type="EMBL" id="CAFBMX010000009">
    <property type="protein sequence ID" value="CAB4939164.1"/>
    <property type="molecule type" value="Genomic_DNA"/>
</dbReference>
<reference evidence="1" key="1">
    <citation type="submission" date="2020-05" db="EMBL/GenBank/DDBJ databases">
        <authorList>
            <person name="Chiriac C."/>
            <person name="Salcher M."/>
            <person name="Ghai R."/>
            <person name="Kavagutti S V."/>
        </authorList>
    </citation>
    <scope>NUCLEOTIDE SEQUENCE</scope>
</reference>
<proteinExistence type="predicted"/>
<name>A0A6J7J986_9ZZZZ</name>
<sequence length="94" mass="10134">MSYLLTHFWPGATEEQYRTTMAAVHPDGGAGLPPGQLHHAAAHTEDGIVIIAVWDSKESSDRFVSDTLLPSMPADGFQGQPEERAATIFNSIAI</sequence>